<keyword evidence="1" id="KW-1133">Transmembrane helix</keyword>
<name>A0AAW0GJA3_9APHY</name>
<keyword evidence="1" id="KW-0472">Membrane</keyword>
<protein>
    <submittedName>
        <fullName evidence="2">Uncharacterized protein</fullName>
    </submittedName>
</protein>
<dbReference type="AlphaFoldDB" id="A0AAW0GJA3"/>
<gene>
    <name evidence="2" type="ORF">QCA50_006483</name>
</gene>
<dbReference type="Proteomes" id="UP001385951">
    <property type="component" value="Unassembled WGS sequence"/>
</dbReference>
<sequence>MSHDNLIEQVQRLRSDIGSIYASFENVSRNLAIVSTTLSANFADDVTRLQASWNSIRQSFRKIIWDSKDLAGSARVAVNDFNLFMETVLHDHTIPLVQKRQEIAAYRNSISNHKDASRDTTDRLQNLCLQLDIFGQEWQKLMNRHKLYHIFARFRKHAEMLSEVDAQLGQLKFKIIILHVVFAALTAAGTALTIVSLVHGHFDPTMIQILPISKAWKKARKAVFEWAEKKKRREVLERELEDIKNNVGLEDIRNIAIKLGAMGTIWTSIVADLGQMENIIDLVIQDSGAGKSLSERLEIIQYSYSKLDHVFYQFQMVLY</sequence>
<evidence type="ECO:0000256" key="1">
    <source>
        <dbReference type="SAM" id="Phobius"/>
    </source>
</evidence>
<feature type="transmembrane region" description="Helical" evidence="1">
    <location>
        <begin position="176"/>
        <end position="198"/>
    </location>
</feature>
<comment type="caution">
    <text evidence="2">The sequence shown here is derived from an EMBL/GenBank/DDBJ whole genome shotgun (WGS) entry which is preliminary data.</text>
</comment>
<evidence type="ECO:0000313" key="2">
    <source>
        <dbReference type="EMBL" id="KAK7689844.1"/>
    </source>
</evidence>
<evidence type="ECO:0000313" key="3">
    <source>
        <dbReference type="Proteomes" id="UP001385951"/>
    </source>
</evidence>
<reference evidence="2 3" key="1">
    <citation type="submission" date="2022-09" db="EMBL/GenBank/DDBJ databases">
        <authorList>
            <person name="Palmer J.M."/>
        </authorList>
    </citation>
    <scope>NUCLEOTIDE SEQUENCE [LARGE SCALE GENOMIC DNA]</scope>
    <source>
        <strain evidence="2 3">DSM 7382</strain>
    </source>
</reference>
<dbReference type="EMBL" id="JASBNA010000007">
    <property type="protein sequence ID" value="KAK7689844.1"/>
    <property type="molecule type" value="Genomic_DNA"/>
</dbReference>
<accession>A0AAW0GJA3</accession>
<keyword evidence="3" id="KW-1185">Reference proteome</keyword>
<organism evidence="2 3">
    <name type="scientific">Cerrena zonata</name>
    <dbReference type="NCBI Taxonomy" id="2478898"/>
    <lineage>
        <taxon>Eukaryota</taxon>
        <taxon>Fungi</taxon>
        <taxon>Dikarya</taxon>
        <taxon>Basidiomycota</taxon>
        <taxon>Agaricomycotina</taxon>
        <taxon>Agaricomycetes</taxon>
        <taxon>Polyporales</taxon>
        <taxon>Cerrenaceae</taxon>
        <taxon>Cerrena</taxon>
    </lineage>
</organism>
<proteinExistence type="predicted"/>
<keyword evidence="1" id="KW-0812">Transmembrane</keyword>